<name>A0ABT1K4T7_9ACTN</name>
<dbReference type="Pfam" id="PF13349">
    <property type="entry name" value="DUF4097"/>
    <property type="match status" value="1"/>
</dbReference>
<keyword evidence="3" id="KW-1185">Reference proteome</keyword>
<reference evidence="2 3" key="1">
    <citation type="submission" date="2022-06" db="EMBL/GenBank/DDBJ databases">
        <title>Sequencing the genomes of 1000 actinobacteria strains.</title>
        <authorList>
            <person name="Klenk H.-P."/>
        </authorList>
    </citation>
    <scope>NUCLEOTIDE SEQUENCE [LARGE SCALE GENOMIC DNA]</scope>
    <source>
        <strain evidence="2 3">DSM 44170</strain>
    </source>
</reference>
<sequence>MRAAWLTAGTIFTVAGLIISTALLFHGFADAEQPSETSQSSFPFQGSQVRLTIDEGVADVSVTTGEAGEVLVERWVRWSDRKPAVKEEWGAGNLRLSADCAGTERMRARICEVGYNILVPPESSLEATTATAPLNLARIHGRVRVTSVSGDVHVDGVAGDLYVRSGSGDVEARTLGGERADVEVGSGGVHLVFRQPPAEVRAVVRTSGTVMVEVPRQATYDVTADAPNMDLDVRRETGAPRRIIASVPEGLVDICCD</sequence>
<gene>
    <name evidence="2" type="ORF">HD595_004746</name>
</gene>
<evidence type="ECO:0000259" key="1">
    <source>
        <dbReference type="Pfam" id="PF13349"/>
    </source>
</evidence>
<protein>
    <recommendedName>
        <fullName evidence="1">DUF4097 domain-containing protein</fullName>
    </recommendedName>
</protein>
<organism evidence="2 3">
    <name type="scientific">Nonomuraea roseoviolacea subsp. carminata</name>
    <dbReference type="NCBI Taxonomy" id="160689"/>
    <lineage>
        <taxon>Bacteria</taxon>
        <taxon>Bacillati</taxon>
        <taxon>Actinomycetota</taxon>
        <taxon>Actinomycetes</taxon>
        <taxon>Streptosporangiales</taxon>
        <taxon>Streptosporangiaceae</taxon>
        <taxon>Nonomuraea</taxon>
    </lineage>
</organism>
<dbReference type="RefSeq" id="WP_253772525.1">
    <property type="nucleotide sequence ID" value="NZ_BAAAVE010000020.1"/>
</dbReference>
<dbReference type="Proteomes" id="UP001320766">
    <property type="component" value="Unassembled WGS sequence"/>
</dbReference>
<dbReference type="InterPro" id="IPR025164">
    <property type="entry name" value="Toastrack_DUF4097"/>
</dbReference>
<dbReference type="EMBL" id="JAMZEC010000001">
    <property type="protein sequence ID" value="MCP2348624.1"/>
    <property type="molecule type" value="Genomic_DNA"/>
</dbReference>
<proteinExistence type="predicted"/>
<evidence type="ECO:0000313" key="2">
    <source>
        <dbReference type="EMBL" id="MCP2348624.1"/>
    </source>
</evidence>
<accession>A0ABT1K4T7</accession>
<comment type="caution">
    <text evidence="2">The sequence shown here is derived from an EMBL/GenBank/DDBJ whole genome shotgun (WGS) entry which is preliminary data.</text>
</comment>
<feature type="domain" description="DUF4097" evidence="1">
    <location>
        <begin position="142"/>
        <end position="232"/>
    </location>
</feature>
<evidence type="ECO:0000313" key="3">
    <source>
        <dbReference type="Proteomes" id="UP001320766"/>
    </source>
</evidence>